<gene>
    <name evidence="9" type="ORF">OXX778_LOCUS7042</name>
</gene>
<accession>A0A813TP25</accession>
<keyword evidence="3" id="KW-0548">Nucleotidyltransferase</keyword>
<keyword evidence="6" id="KW-0812">Transmembrane</keyword>
<evidence type="ECO:0000256" key="1">
    <source>
        <dbReference type="ARBA" id="ARBA00022676"/>
    </source>
</evidence>
<feature type="domain" description="PARP catalytic" evidence="7">
    <location>
        <begin position="135"/>
        <end position="266"/>
    </location>
</feature>
<evidence type="ECO:0000256" key="5">
    <source>
        <dbReference type="ARBA" id="ARBA00024347"/>
    </source>
</evidence>
<dbReference type="Pfam" id="PF00644">
    <property type="entry name" value="PARP"/>
    <property type="match status" value="1"/>
</dbReference>
<comment type="similarity">
    <text evidence="5">Belongs to the ARTD/PARP family.</text>
</comment>
<proteinExistence type="inferred from homology"/>
<evidence type="ECO:0000256" key="2">
    <source>
        <dbReference type="ARBA" id="ARBA00022679"/>
    </source>
</evidence>
<evidence type="ECO:0000313" key="9">
    <source>
        <dbReference type="EMBL" id="CAF0812418.1"/>
    </source>
</evidence>
<dbReference type="InterPro" id="IPR051838">
    <property type="entry name" value="ARTD_PARP"/>
</dbReference>
<dbReference type="InterPro" id="IPR012317">
    <property type="entry name" value="Poly(ADP-ribose)pol_cat_dom"/>
</dbReference>
<keyword evidence="4" id="KW-0520">NAD</keyword>
<reference evidence="9" key="1">
    <citation type="submission" date="2021-02" db="EMBL/GenBank/DDBJ databases">
        <authorList>
            <person name="Nowell W R."/>
        </authorList>
    </citation>
    <scope>NUCLEOTIDE SEQUENCE</scope>
    <source>
        <strain evidence="9">Ploen Becks lab</strain>
    </source>
</reference>
<feature type="transmembrane region" description="Helical" evidence="6">
    <location>
        <begin position="306"/>
        <end position="323"/>
    </location>
</feature>
<evidence type="ECO:0000256" key="4">
    <source>
        <dbReference type="ARBA" id="ARBA00023027"/>
    </source>
</evidence>
<keyword evidence="2" id="KW-0808">Transferase</keyword>
<dbReference type="AlphaFoldDB" id="A0A813TP25"/>
<dbReference type="GO" id="GO:0003950">
    <property type="term" value="F:NAD+ poly-ADP-ribosyltransferase activity"/>
    <property type="evidence" value="ECO:0007669"/>
    <property type="project" value="InterPro"/>
</dbReference>
<dbReference type="Pfam" id="PF18084">
    <property type="entry name" value="ARTD15_N"/>
    <property type="match status" value="1"/>
</dbReference>
<evidence type="ECO:0000256" key="6">
    <source>
        <dbReference type="SAM" id="Phobius"/>
    </source>
</evidence>
<dbReference type="GO" id="GO:0016779">
    <property type="term" value="F:nucleotidyltransferase activity"/>
    <property type="evidence" value="ECO:0007669"/>
    <property type="project" value="UniProtKB-KW"/>
</dbReference>
<evidence type="ECO:0000259" key="8">
    <source>
        <dbReference type="Pfam" id="PF18084"/>
    </source>
</evidence>
<dbReference type="PANTHER" id="PTHR21328">
    <property type="entry name" value="POLY ADP-RIBOSE POLYMERASE FAMILY, MEMBER PARP"/>
    <property type="match status" value="1"/>
</dbReference>
<evidence type="ECO:0000256" key="3">
    <source>
        <dbReference type="ARBA" id="ARBA00022695"/>
    </source>
</evidence>
<keyword evidence="1" id="KW-0328">Glycosyltransferase</keyword>
<evidence type="ECO:0008006" key="11">
    <source>
        <dbReference type="Google" id="ProtNLM"/>
    </source>
</evidence>
<dbReference type="Gene3D" id="3.90.228.10">
    <property type="match status" value="1"/>
</dbReference>
<dbReference type="OrthoDB" id="19501at2759"/>
<name>A0A813TP25_9BILA</name>
<dbReference type="EMBL" id="CAJNOC010000875">
    <property type="protein sequence ID" value="CAF0812418.1"/>
    <property type="molecule type" value="Genomic_DNA"/>
</dbReference>
<keyword evidence="6" id="KW-1133">Transmembrane helix</keyword>
<comment type="caution">
    <text evidence="9">The sequence shown here is derived from an EMBL/GenBank/DDBJ whole genome shotgun (WGS) entry which is preliminary data.</text>
</comment>
<dbReference type="InterPro" id="IPR041400">
    <property type="entry name" value="PARP16_N"/>
</dbReference>
<keyword evidence="10" id="KW-1185">Reference proteome</keyword>
<evidence type="ECO:0000259" key="7">
    <source>
        <dbReference type="Pfam" id="PF00644"/>
    </source>
</evidence>
<dbReference type="SUPFAM" id="SSF56399">
    <property type="entry name" value="ADP-ribosylation"/>
    <property type="match status" value="1"/>
</dbReference>
<keyword evidence="6" id="KW-0472">Membrane</keyword>
<protein>
    <recommendedName>
        <fullName evidence="11">Poly [ADP-ribose] polymerase</fullName>
    </recommendedName>
</protein>
<feature type="domain" description="PARP16 N-terminal" evidence="8">
    <location>
        <begin position="24"/>
        <end position="101"/>
    </location>
</feature>
<dbReference type="Proteomes" id="UP000663879">
    <property type="component" value="Unassembled WGS sequence"/>
</dbReference>
<sequence>MSLGNKRQEIEDHVLKIFSSKNTSDLLALDFEINLLVCSAQSYKHESVLKPFPSTFLSDSTNTKNYDQLLNALLSLPPVLEWENKIKKFNDDQIAVVNWILKHKNFFISQCNSLNKEKLKEAAKYSNDFSSPSHIFEVKYSEEKNRKFDLLKQNTIDELKLNGSCTSICFHGTRMDNLYPILHMGLLSHLNKNSLFGEGTYLSQEPSMSLHYSPSCKTWSNSLIGHRMSCLLVCETINHPQHVKIGVNENAKVEEKSGKAKNIPEKYLIVKNNEYVRVRYVLLYAEKSKTIKRNNRIVKFINENKFLLLLVSYSILLVFIGLLNSRTFNKYIKLSYKRFYNYLLGDAATSPSYE</sequence>
<organism evidence="9 10">
    <name type="scientific">Brachionus calyciflorus</name>
    <dbReference type="NCBI Taxonomy" id="104777"/>
    <lineage>
        <taxon>Eukaryota</taxon>
        <taxon>Metazoa</taxon>
        <taxon>Spiralia</taxon>
        <taxon>Gnathifera</taxon>
        <taxon>Rotifera</taxon>
        <taxon>Eurotatoria</taxon>
        <taxon>Monogononta</taxon>
        <taxon>Pseudotrocha</taxon>
        <taxon>Ploima</taxon>
        <taxon>Brachionidae</taxon>
        <taxon>Brachionus</taxon>
    </lineage>
</organism>
<evidence type="ECO:0000313" key="10">
    <source>
        <dbReference type="Proteomes" id="UP000663879"/>
    </source>
</evidence>